<gene>
    <name evidence="2" type="ORF">IRI77_16595</name>
</gene>
<dbReference type="InterPro" id="IPR013096">
    <property type="entry name" value="Cupin_2"/>
</dbReference>
<dbReference type="KEGG" id="pfer:IRI77_16595"/>
<evidence type="ECO:0000313" key="3">
    <source>
        <dbReference type="Proteomes" id="UP000593892"/>
    </source>
</evidence>
<evidence type="ECO:0000259" key="1">
    <source>
        <dbReference type="Pfam" id="PF07883"/>
    </source>
</evidence>
<evidence type="ECO:0000313" key="2">
    <source>
        <dbReference type="EMBL" id="QOY91500.1"/>
    </source>
</evidence>
<accession>A0A7S7NXB5</accession>
<dbReference type="EMBL" id="CP063849">
    <property type="protein sequence ID" value="QOY91500.1"/>
    <property type="molecule type" value="Genomic_DNA"/>
</dbReference>
<keyword evidence="3" id="KW-1185">Reference proteome</keyword>
<dbReference type="RefSeq" id="WP_194453154.1">
    <property type="nucleotide sequence ID" value="NZ_CP063849.1"/>
</dbReference>
<dbReference type="InterPro" id="IPR014710">
    <property type="entry name" value="RmlC-like_jellyroll"/>
</dbReference>
<reference evidence="2 3" key="1">
    <citation type="submission" date="2020-10" db="EMBL/GenBank/DDBJ databases">
        <title>Complete genome sequence of Paludibaculum fermentans P105T, a facultatively anaerobic acidobacterium capable of dissimilatory Fe(III) reduction.</title>
        <authorList>
            <person name="Dedysh S.N."/>
            <person name="Beletsky A.V."/>
            <person name="Kulichevskaya I.S."/>
            <person name="Mardanov A.V."/>
            <person name="Ravin N.V."/>
        </authorList>
    </citation>
    <scope>NUCLEOTIDE SEQUENCE [LARGE SCALE GENOMIC DNA]</scope>
    <source>
        <strain evidence="2 3">P105</strain>
    </source>
</reference>
<dbReference type="Pfam" id="PF07883">
    <property type="entry name" value="Cupin_2"/>
    <property type="match status" value="1"/>
</dbReference>
<dbReference type="Gene3D" id="2.60.120.10">
    <property type="entry name" value="Jelly Rolls"/>
    <property type="match status" value="1"/>
</dbReference>
<dbReference type="PANTHER" id="PTHR37694:SF1">
    <property type="entry name" value="SLR8022 PROTEIN"/>
    <property type="match status" value="1"/>
</dbReference>
<dbReference type="CDD" id="cd02230">
    <property type="entry name" value="cupin_HP0902-like"/>
    <property type="match status" value="1"/>
</dbReference>
<organism evidence="2 3">
    <name type="scientific">Paludibaculum fermentans</name>
    <dbReference type="NCBI Taxonomy" id="1473598"/>
    <lineage>
        <taxon>Bacteria</taxon>
        <taxon>Pseudomonadati</taxon>
        <taxon>Acidobacteriota</taxon>
        <taxon>Terriglobia</taxon>
        <taxon>Bryobacterales</taxon>
        <taxon>Bryobacteraceae</taxon>
        <taxon>Paludibaculum</taxon>
    </lineage>
</organism>
<sequence>MSEKYIFVNDLKDHSPLPENGILSRTLQNDTRTKVIQFTFAPGQELSAHTAPMPATIYIVSGEATLRLGEDTMEAAEGAFAYMTPLLEHGIQAKSEVVMLLTMIKNPPADPKP</sequence>
<dbReference type="InterPro" id="IPR011051">
    <property type="entry name" value="RmlC_Cupin_sf"/>
</dbReference>
<proteinExistence type="predicted"/>
<dbReference type="Proteomes" id="UP000593892">
    <property type="component" value="Chromosome"/>
</dbReference>
<feature type="domain" description="Cupin type-2" evidence="1">
    <location>
        <begin position="38"/>
        <end position="102"/>
    </location>
</feature>
<dbReference type="SUPFAM" id="SSF51182">
    <property type="entry name" value="RmlC-like cupins"/>
    <property type="match status" value="1"/>
</dbReference>
<dbReference type="AlphaFoldDB" id="A0A7S7NXB5"/>
<name>A0A7S7NXB5_PALFE</name>
<protein>
    <submittedName>
        <fullName evidence="2">Cupin domain-containing protein</fullName>
    </submittedName>
</protein>
<dbReference type="PANTHER" id="PTHR37694">
    <property type="entry name" value="SLR8022 PROTEIN"/>
    <property type="match status" value="1"/>
</dbReference>